<dbReference type="InterPro" id="IPR000483">
    <property type="entry name" value="Cys-rich_flank_reg_C"/>
</dbReference>
<dbReference type="PANTHER" id="PTHR24369">
    <property type="entry name" value="ANTIGEN BSP, PUTATIVE-RELATED"/>
    <property type="match status" value="1"/>
</dbReference>
<proteinExistence type="predicted"/>
<dbReference type="InterPro" id="IPR050541">
    <property type="entry name" value="LRR_TM_domain-containing"/>
</dbReference>
<dbReference type="InterPro" id="IPR032675">
    <property type="entry name" value="LRR_dom_sf"/>
</dbReference>
<dbReference type="PANTHER" id="PTHR24369:SF210">
    <property type="entry name" value="CHAOPTIN-RELATED"/>
    <property type="match status" value="1"/>
</dbReference>
<dbReference type="Pfam" id="PF13855">
    <property type="entry name" value="LRR_8"/>
    <property type="match status" value="1"/>
</dbReference>
<gene>
    <name evidence="6" type="primary">LOC118427592</name>
</gene>
<dbReference type="Pfam" id="PF00560">
    <property type="entry name" value="LRR_1"/>
    <property type="match status" value="1"/>
</dbReference>
<evidence type="ECO:0000313" key="6">
    <source>
        <dbReference type="RefSeq" id="XP_035693382.1"/>
    </source>
</evidence>
<reference evidence="5" key="1">
    <citation type="journal article" date="2020" name="Nat. Ecol. Evol.">
        <title>Deeply conserved synteny resolves early events in vertebrate evolution.</title>
        <authorList>
            <person name="Simakov O."/>
            <person name="Marletaz F."/>
            <person name="Yue J.X."/>
            <person name="O'Connell B."/>
            <person name="Jenkins J."/>
            <person name="Brandt A."/>
            <person name="Calef R."/>
            <person name="Tung C.H."/>
            <person name="Huang T.K."/>
            <person name="Schmutz J."/>
            <person name="Satoh N."/>
            <person name="Yu J.K."/>
            <person name="Putnam N.H."/>
            <person name="Green R.E."/>
            <person name="Rokhsar D.S."/>
        </authorList>
    </citation>
    <scope>NUCLEOTIDE SEQUENCE [LARGE SCALE GENOMIC DNA]</scope>
    <source>
        <strain evidence="5">S238N-H82</strain>
    </source>
</reference>
<dbReference type="Gene3D" id="3.80.10.10">
    <property type="entry name" value="Ribonuclease Inhibitor"/>
    <property type="match status" value="2"/>
</dbReference>
<dbReference type="InterPro" id="IPR003591">
    <property type="entry name" value="Leu-rich_rpt_typical-subtyp"/>
</dbReference>
<feature type="domain" description="LRRCT" evidence="4">
    <location>
        <begin position="227"/>
        <end position="279"/>
    </location>
</feature>
<protein>
    <submittedName>
        <fullName evidence="6">Slit homolog 2 protein-like</fullName>
    </submittedName>
</protein>
<keyword evidence="2" id="KW-0732">Signal</keyword>
<dbReference type="GO" id="GO:0005886">
    <property type="term" value="C:plasma membrane"/>
    <property type="evidence" value="ECO:0000318"/>
    <property type="project" value="GO_Central"/>
</dbReference>
<evidence type="ECO:0000256" key="2">
    <source>
        <dbReference type="ARBA" id="ARBA00022729"/>
    </source>
</evidence>
<dbReference type="OrthoDB" id="676979at2759"/>
<dbReference type="SMART" id="SM00369">
    <property type="entry name" value="LRR_TYP"/>
    <property type="match status" value="5"/>
</dbReference>
<dbReference type="SMART" id="SM00364">
    <property type="entry name" value="LRR_BAC"/>
    <property type="match status" value="4"/>
</dbReference>
<organism evidence="5 6">
    <name type="scientific">Branchiostoma floridae</name>
    <name type="common">Florida lancelet</name>
    <name type="synonym">Amphioxus</name>
    <dbReference type="NCBI Taxonomy" id="7739"/>
    <lineage>
        <taxon>Eukaryota</taxon>
        <taxon>Metazoa</taxon>
        <taxon>Chordata</taxon>
        <taxon>Cephalochordata</taxon>
        <taxon>Leptocardii</taxon>
        <taxon>Amphioxiformes</taxon>
        <taxon>Branchiostomatidae</taxon>
        <taxon>Branchiostoma</taxon>
    </lineage>
</organism>
<sequence length="310" mass="34502">MLPFKQLMTGRYAFESQVTCAGPANLIGKSLLTDVQATPGDPNCLSFQICSCDSTDCNCNRRDLTSVPQNLPTNITTLNLPDNDITTLSQSDFSRYRSLEILRLSSNQISMINNGTFNHLTNLTILVLILNELTTLPSDIFEGLNNLQYLYLSQNQINSLPVNVFEGLVNLDTLFLNTNQLSSLPVGIFEDLKNLTTLRLNNNRLTSLPADIFPVLSSIANVHINNNPWQCDCKMLRIKQMMTGSFEFEGQITCAGPARLSGKNLLREVRVNRDKPNCLSSSSGSRSLFQTKHAVLTVPLVWLLLVQMIN</sequence>
<keyword evidence="1" id="KW-0433">Leucine-rich repeat</keyword>
<keyword evidence="3" id="KW-0677">Repeat</keyword>
<dbReference type="PROSITE" id="PS51450">
    <property type="entry name" value="LRR"/>
    <property type="match status" value="3"/>
</dbReference>
<evidence type="ECO:0000313" key="5">
    <source>
        <dbReference type="Proteomes" id="UP000001554"/>
    </source>
</evidence>
<accession>A0A9J7M2J2</accession>
<dbReference type="GO" id="GO:0051965">
    <property type="term" value="P:positive regulation of synapse assembly"/>
    <property type="evidence" value="ECO:0000318"/>
    <property type="project" value="GO_Central"/>
</dbReference>
<keyword evidence="5" id="KW-1185">Reference proteome</keyword>
<evidence type="ECO:0000259" key="4">
    <source>
        <dbReference type="SMART" id="SM00082"/>
    </source>
</evidence>
<dbReference type="SUPFAM" id="SSF52058">
    <property type="entry name" value="L domain-like"/>
    <property type="match status" value="1"/>
</dbReference>
<evidence type="ECO:0000256" key="3">
    <source>
        <dbReference type="ARBA" id="ARBA00022737"/>
    </source>
</evidence>
<reference evidence="6" key="2">
    <citation type="submission" date="2025-08" db="UniProtKB">
        <authorList>
            <consortium name="RefSeq"/>
        </authorList>
    </citation>
    <scope>IDENTIFICATION</scope>
    <source>
        <strain evidence="6">S238N-H82</strain>
        <tissue evidence="6">Testes</tissue>
    </source>
</reference>
<dbReference type="GO" id="GO:0038023">
    <property type="term" value="F:signaling receptor activity"/>
    <property type="evidence" value="ECO:0000318"/>
    <property type="project" value="GO_Central"/>
</dbReference>
<name>A0A9J7M2J2_BRAFL</name>
<dbReference type="Proteomes" id="UP000001554">
    <property type="component" value="Chromosome 1"/>
</dbReference>
<dbReference type="FunFam" id="3.80.10.10:FF:001164">
    <property type="entry name" value="GH01279p"/>
    <property type="match status" value="1"/>
</dbReference>
<dbReference type="Pfam" id="PF01463">
    <property type="entry name" value="LRRCT"/>
    <property type="match status" value="2"/>
</dbReference>
<dbReference type="InterPro" id="IPR001611">
    <property type="entry name" value="Leu-rich_rpt"/>
</dbReference>
<dbReference type="OMA" id="PFKQLMT"/>
<dbReference type="AlphaFoldDB" id="A0A9J7M2J2"/>
<dbReference type="KEGG" id="bfo:118427592"/>
<dbReference type="GeneID" id="118427592"/>
<dbReference type="RefSeq" id="XP_035693382.1">
    <property type="nucleotide sequence ID" value="XM_035837489.1"/>
</dbReference>
<dbReference type="SMART" id="SM00082">
    <property type="entry name" value="LRRCT"/>
    <property type="match status" value="1"/>
</dbReference>
<evidence type="ECO:0000256" key="1">
    <source>
        <dbReference type="ARBA" id="ARBA00022614"/>
    </source>
</evidence>